<dbReference type="GO" id="GO:0005886">
    <property type="term" value="C:plasma membrane"/>
    <property type="evidence" value="ECO:0007669"/>
    <property type="project" value="UniProtKB-SubCell"/>
</dbReference>
<evidence type="ECO:0000259" key="10">
    <source>
        <dbReference type="Pfam" id="PF04290"/>
    </source>
</evidence>
<dbReference type="Pfam" id="PF04290">
    <property type="entry name" value="DctQ"/>
    <property type="match status" value="1"/>
</dbReference>
<evidence type="ECO:0000256" key="7">
    <source>
        <dbReference type="ARBA" id="ARBA00023136"/>
    </source>
</evidence>
<dbReference type="InterPro" id="IPR007387">
    <property type="entry name" value="TRAP_DctQ"/>
</dbReference>
<evidence type="ECO:0000313" key="11">
    <source>
        <dbReference type="EMBL" id="OKL42318.1"/>
    </source>
</evidence>
<evidence type="ECO:0000256" key="4">
    <source>
        <dbReference type="ARBA" id="ARBA00022519"/>
    </source>
</evidence>
<evidence type="ECO:0000256" key="3">
    <source>
        <dbReference type="ARBA" id="ARBA00022475"/>
    </source>
</evidence>
<reference evidence="11 12" key="1">
    <citation type="submission" date="2016-03" db="EMBL/GenBank/DDBJ databases">
        <title>Genome sequence of Nesiotobacter sp. nov., a moderately halophilic alphaproteobacterium isolated from the Yellow Sea, China.</title>
        <authorList>
            <person name="Zhang G."/>
            <person name="Zhang R."/>
        </authorList>
    </citation>
    <scope>NUCLEOTIDE SEQUENCE [LARGE SCALE GENOMIC DNA]</scope>
    <source>
        <strain evidence="11 12">WB1-6</strain>
    </source>
</reference>
<dbReference type="PANTHER" id="PTHR35011:SF2">
    <property type="entry name" value="2,3-DIKETO-L-GULONATE TRAP TRANSPORTER SMALL PERMEASE PROTEIN YIAM"/>
    <property type="match status" value="1"/>
</dbReference>
<evidence type="ECO:0000256" key="1">
    <source>
        <dbReference type="ARBA" id="ARBA00004429"/>
    </source>
</evidence>
<name>A0A1U7JC90_9HYPH</name>
<feature type="transmembrane region" description="Helical" evidence="9">
    <location>
        <begin position="94"/>
        <end position="115"/>
    </location>
</feature>
<keyword evidence="2 9" id="KW-0813">Transport</keyword>
<proteinExistence type="inferred from homology"/>
<evidence type="ECO:0000256" key="9">
    <source>
        <dbReference type="RuleBase" id="RU369079"/>
    </source>
</evidence>
<comment type="similarity">
    <text evidence="8 9">Belongs to the TRAP transporter small permease family.</text>
</comment>
<protein>
    <recommendedName>
        <fullName evidence="9">TRAP transporter small permease protein</fullName>
    </recommendedName>
</protein>
<dbReference type="Proteomes" id="UP000185783">
    <property type="component" value="Unassembled WGS sequence"/>
</dbReference>
<dbReference type="GO" id="GO:0015740">
    <property type="term" value="P:C4-dicarboxylate transport"/>
    <property type="evidence" value="ECO:0007669"/>
    <property type="project" value="TreeGrafter"/>
</dbReference>
<feature type="transmembrane region" description="Helical" evidence="9">
    <location>
        <begin position="135"/>
        <end position="161"/>
    </location>
</feature>
<evidence type="ECO:0000256" key="8">
    <source>
        <dbReference type="ARBA" id="ARBA00038436"/>
    </source>
</evidence>
<feature type="domain" description="Tripartite ATP-independent periplasmic transporters DctQ component" evidence="10">
    <location>
        <begin position="32"/>
        <end position="161"/>
    </location>
</feature>
<evidence type="ECO:0000256" key="5">
    <source>
        <dbReference type="ARBA" id="ARBA00022692"/>
    </source>
</evidence>
<accession>A0A1U7JC90</accession>
<keyword evidence="12" id="KW-1185">Reference proteome</keyword>
<dbReference type="PANTHER" id="PTHR35011">
    <property type="entry name" value="2,3-DIKETO-L-GULONATE TRAP TRANSPORTER SMALL PERMEASE PROTEIN YIAM"/>
    <property type="match status" value="1"/>
</dbReference>
<feature type="transmembrane region" description="Helical" evidence="9">
    <location>
        <begin position="15"/>
        <end position="40"/>
    </location>
</feature>
<comment type="subcellular location">
    <subcellularLocation>
        <location evidence="1 9">Cell inner membrane</location>
        <topology evidence="1 9">Multi-pass membrane protein</topology>
    </subcellularLocation>
</comment>
<feature type="transmembrane region" description="Helical" evidence="9">
    <location>
        <begin position="55"/>
        <end position="73"/>
    </location>
</feature>
<dbReference type="EMBL" id="LVVZ01000049">
    <property type="protein sequence ID" value="OKL42318.1"/>
    <property type="molecule type" value="Genomic_DNA"/>
</dbReference>
<dbReference type="GO" id="GO:0022857">
    <property type="term" value="F:transmembrane transporter activity"/>
    <property type="evidence" value="ECO:0007669"/>
    <property type="project" value="UniProtKB-UniRule"/>
</dbReference>
<sequence>MIVKMLEKLECGLDYLARFLACISAISAAAITSVICVSVIMRRVANSPLFFAEELVGLLLCVTMMCALPLVTLRNSHIQVTLVVNRLAARGQAIMGALSALVALSFFCWLIWEAIPWMEFAMRLNLKTEATQIPMVPWMMVVPISFSLTALILAVQFLHLLAKSLSKPQLQ</sequence>
<evidence type="ECO:0000256" key="6">
    <source>
        <dbReference type="ARBA" id="ARBA00022989"/>
    </source>
</evidence>
<comment type="subunit">
    <text evidence="9">The complex comprises the extracytoplasmic solute receptor protein and the two transmembrane proteins.</text>
</comment>
<keyword evidence="6 9" id="KW-1133">Transmembrane helix</keyword>
<dbReference type="AlphaFoldDB" id="A0A1U7JC90"/>
<keyword evidence="5 9" id="KW-0812">Transmembrane</keyword>
<keyword evidence="7 9" id="KW-0472">Membrane</keyword>
<keyword evidence="3" id="KW-1003">Cell membrane</keyword>
<comment type="caution">
    <text evidence="11">The sequence shown here is derived from an EMBL/GenBank/DDBJ whole genome shotgun (WGS) entry which is preliminary data.</text>
</comment>
<dbReference type="STRING" id="197461.A3843_00395"/>
<keyword evidence="4 9" id="KW-0997">Cell inner membrane</keyword>
<dbReference type="RefSeq" id="WP_028482127.1">
    <property type="nucleotide sequence ID" value="NZ_LVVZ01000049.1"/>
</dbReference>
<comment type="function">
    <text evidence="9">Part of the tripartite ATP-independent periplasmic (TRAP) transport system.</text>
</comment>
<dbReference type="InterPro" id="IPR055348">
    <property type="entry name" value="DctQ"/>
</dbReference>
<evidence type="ECO:0000313" key="12">
    <source>
        <dbReference type="Proteomes" id="UP000185783"/>
    </source>
</evidence>
<organism evidence="11 12">
    <name type="scientific">Pseudovibrio exalbescens</name>
    <dbReference type="NCBI Taxonomy" id="197461"/>
    <lineage>
        <taxon>Bacteria</taxon>
        <taxon>Pseudomonadati</taxon>
        <taxon>Pseudomonadota</taxon>
        <taxon>Alphaproteobacteria</taxon>
        <taxon>Hyphomicrobiales</taxon>
        <taxon>Stappiaceae</taxon>
        <taxon>Pseudovibrio</taxon>
    </lineage>
</organism>
<evidence type="ECO:0000256" key="2">
    <source>
        <dbReference type="ARBA" id="ARBA00022448"/>
    </source>
</evidence>
<gene>
    <name evidence="11" type="ORF">A3843_00395</name>
</gene>